<dbReference type="Pfam" id="PF12172">
    <property type="entry name" value="zf-ChsH2"/>
    <property type="match status" value="1"/>
</dbReference>
<proteinExistence type="predicted"/>
<dbReference type="SUPFAM" id="SSF50249">
    <property type="entry name" value="Nucleic acid-binding proteins"/>
    <property type="match status" value="1"/>
</dbReference>
<feature type="domain" description="ChsH2 rubredoxin-like zinc ribbon" evidence="2">
    <location>
        <begin position="14"/>
        <end position="49"/>
    </location>
</feature>
<dbReference type="EMBL" id="RXIF01000002">
    <property type="protein sequence ID" value="RZN65449.1"/>
    <property type="molecule type" value="Genomic_DNA"/>
</dbReference>
<accession>A0A520KTP3</accession>
<dbReference type="InterPro" id="IPR052513">
    <property type="entry name" value="Thioester_dehydratase-like"/>
</dbReference>
<feature type="domain" description="ChsH2 C-terminal OB-fold" evidence="1">
    <location>
        <begin position="51"/>
        <end position="117"/>
    </location>
</feature>
<evidence type="ECO:0000313" key="4">
    <source>
        <dbReference type="Proteomes" id="UP000317158"/>
    </source>
</evidence>
<dbReference type="AlphaFoldDB" id="A0A520KTP3"/>
<organism evidence="3 4">
    <name type="scientific">Methanoliparum thermophilum</name>
    <dbReference type="NCBI Taxonomy" id="2491083"/>
    <lineage>
        <taxon>Archaea</taxon>
        <taxon>Methanobacteriati</taxon>
        <taxon>Methanobacteriota</taxon>
        <taxon>Candidatus Methanoliparia</taxon>
        <taxon>Candidatus Methanoliparales</taxon>
        <taxon>Candidatus Methanoliparaceae</taxon>
        <taxon>Candidatus Methanoliparum</taxon>
    </lineage>
</organism>
<dbReference type="PANTHER" id="PTHR34075">
    <property type="entry name" value="BLR3430 PROTEIN"/>
    <property type="match status" value="1"/>
</dbReference>
<dbReference type="InterPro" id="IPR002878">
    <property type="entry name" value="ChsH2_C"/>
</dbReference>
<comment type="caution">
    <text evidence="3">The sequence shown here is derived from an EMBL/GenBank/DDBJ whole genome shotgun (WGS) entry which is preliminary data.</text>
</comment>
<protein>
    <submittedName>
        <fullName evidence="3">Zn-ribbon domain-containing OB-fold protein</fullName>
    </submittedName>
</protein>
<dbReference type="InterPro" id="IPR012340">
    <property type="entry name" value="NA-bd_OB-fold"/>
</dbReference>
<evidence type="ECO:0000259" key="1">
    <source>
        <dbReference type="Pfam" id="PF01796"/>
    </source>
</evidence>
<reference evidence="3 4" key="1">
    <citation type="journal article" date="2019" name="Nat. Microbiol.">
        <title>Wide diversity of methane and short-chain alkane metabolisms in uncultured archaea.</title>
        <authorList>
            <person name="Borrel G."/>
            <person name="Adam P.S."/>
            <person name="McKay L.J."/>
            <person name="Chen L.X."/>
            <person name="Sierra-Garcia I.N."/>
            <person name="Sieber C.M."/>
            <person name="Letourneur Q."/>
            <person name="Ghozlane A."/>
            <person name="Andersen G.L."/>
            <person name="Li W.J."/>
            <person name="Hallam S.J."/>
            <person name="Muyzer G."/>
            <person name="de Oliveira V.M."/>
            <person name="Inskeep W.P."/>
            <person name="Banfield J.F."/>
            <person name="Gribaldo S."/>
        </authorList>
    </citation>
    <scope>NUCLEOTIDE SEQUENCE [LARGE SCALE GENOMIC DNA]</scope>
    <source>
        <strain evidence="3">NM1a</strain>
    </source>
</reference>
<dbReference type="InterPro" id="IPR022002">
    <property type="entry name" value="ChsH2_Znr"/>
</dbReference>
<evidence type="ECO:0000313" key="3">
    <source>
        <dbReference type="EMBL" id="RZN65449.1"/>
    </source>
</evidence>
<dbReference type="Proteomes" id="UP000317158">
    <property type="component" value="Unassembled WGS sequence"/>
</dbReference>
<sequence>MKEYYVLTAKDFYDGLKEDKLLGLRCKECGQITCPPLPTCQWCGSRDLEKTELSGRGEILTFTLIDVPPEGFEPHYIVCMVKLDEGPTIMGRLDYDAEKATVKYERSQELIGKKVKVGHVVLPADKYSAGERVVPLFKPI</sequence>
<evidence type="ECO:0000259" key="2">
    <source>
        <dbReference type="Pfam" id="PF12172"/>
    </source>
</evidence>
<dbReference type="Gene3D" id="6.10.30.10">
    <property type="match status" value="1"/>
</dbReference>
<dbReference type="Pfam" id="PF01796">
    <property type="entry name" value="OB_ChsH2_C"/>
    <property type="match status" value="1"/>
</dbReference>
<gene>
    <name evidence="3" type="ORF">EF806_00725</name>
</gene>
<name>A0A520KTP3_METT2</name>
<dbReference type="PANTHER" id="PTHR34075:SF5">
    <property type="entry name" value="BLR3430 PROTEIN"/>
    <property type="match status" value="1"/>
</dbReference>